<dbReference type="InterPro" id="IPR012657">
    <property type="entry name" value="23S_rRNA-intervening_sequence"/>
</dbReference>
<evidence type="ECO:0000313" key="2">
    <source>
        <dbReference type="Proteomes" id="UP000315995"/>
    </source>
</evidence>
<dbReference type="Pfam" id="PF05635">
    <property type="entry name" value="23S_rRNA_IVP"/>
    <property type="match status" value="1"/>
</dbReference>
<dbReference type="PANTHER" id="PTHR38471:SF2">
    <property type="entry name" value="FOUR HELIX BUNDLE PROTEIN"/>
    <property type="match status" value="1"/>
</dbReference>
<dbReference type="InterPro" id="IPR036583">
    <property type="entry name" value="23S_rRNA_IVS_sf"/>
</dbReference>
<evidence type="ECO:0000313" key="1">
    <source>
        <dbReference type="EMBL" id="QDG52040.1"/>
    </source>
</evidence>
<gene>
    <name evidence="1" type="ORF">FIV42_15205</name>
</gene>
<dbReference type="AlphaFoldDB" id="A0A4Y6PUW5"/>
<keyword evidence="2" id="KW-1185">Reference proteome</keyword>
<organism evidence="1 2">
    <name type="scientific">Persicimonas caeni</name>
    <dbReference type="NCBI Taxonomy" id="2292766"/>
    <lineage>
        <taxon>Bacteria</taxon>
        <taxon>Deltaproteobacteria</taxon>
        <taxon>Bradymonadales</taxon>
        <taxon>Bradymonadaceae</taxon>
        <taxon>Persicimonas</taxon>
    </lineage>
</organism>
<name>A0A4Y6PUW5_PERCE</name>
<accession>A0A5B8Y6P3</accession>
<dbReference type="EMBL" id="CP041186">
    <property type="protein sequence ID" value="QDG52040.1"/>
    <property type="molecule type" value="Genomic_DNA"/>
</dbReference>
<proteinExistence type="predicted"/>
<dbReference type="Gene3D" id="1.20.1440.60">
    <property type="entry name" value="23S rRNA-intervening sequence"/>
    <property type="match status" value="1"/>
</dbReference>
<accession>A0A4Y6PUW5</accession>
<dbReference type="OrthoDB" id="9800370at2"/>
<dbReference type="Proteomes" id="UP000315995">
    <property type="component" value="Chromosome"/>
</dbReference>
<dbReference type="PANTHER" id="PTHR38471">
    <property type="entry name" value="FOUR HELIX BUNDLE PROTEIN"/>
    <property type="match status" value="1"/>
</dbReference>
<dbReference type="RefSeq" id="WP_141198517.1">
    <property type="nucleotide sequence ID" value="NZ_CP041186.1"/>
</dbReference>
<protein>
    <submittedName>
        <fullName evidence="1">Four helix bundle protein</fullName>
    </submittedName>
</protein>
<sequence>MLSHEKFDVYDVALDFVAITSVILERLPRGTGNLKSQLNRASTSILLNIAEGAGKVRPKDKASFYTIARGSTFECGAIYDVLNARHLIKPTEHERGKSQLVRIASMLTKLINLE</sequence>
<dbReference type="NCBIfam" id="TIGR02436">
    <property type="entry name" value="four helix bundle protein"/>
    <property type="match status" value="1"/>
</dbReference>
<dbReference type="SUPFAM" id="SSF158446">
    <property type="entry name" value="IVS-encoded protein-like"/>
    <property type="match status" value="1"/>
</dbReference>
<reference evidence="1 2" key="1">
    <citation type="submission" date="2019-06" db="EMBL/GenBank/DDBJ databases">
        <title>Persicimonas caeni gen. nov., sp. nov., a predatory bacterium isolated from solar saltern.</title>
        <authorList>
            <person name="Wang S."/>
        </authorList>
    </citation>
    <scope>NUCLEOTIDE SEQUENCE [LARGE SCALE GENOMIC DNA]</scope>
    <source>
        <strain evidence="1 2">YN101</strain>
    </source>
</reference>